<keyword evidence="1" id="KW-0472">Membrane</keyword>
<feature type="transmembrane region" description="Helical" evidence="1">
    <location>
        <begin position="40"/>
        <end position="58"/>
    </location>
</feature>
<accession>A0A3M4JVT7</accession>
<protein>
    <submittedName>
        <fullName evidence="2">Uncharacterized protein</fullName>
    </submittedName>
</protein>
<evidence type="ECO:0000313" key="3">
    <source>
        <dbReference type="Proteomes" id="UP000269044"/>
    </source>
</evidence>
<gene>
    <name evidence="2" type="ORF">ALQ08_200063</name>
</gene>
<dbReference type="EMBL" id="RBRA01000235">
    <property type="protein sequence ID" value="RMQ20945.1"/>
    <property type="molecule type" value="Genomic_DNA"/>
</dbReference>
<organism evidence="2 3">
    <name type="scientific">Pseudomonas syringae pv. delphinii</name>
    <dbReference type="NCBI Taxonomy" id="192088"/>
    <lineage>
        <taxon>Bacteria</taxon>
        <taxon>Pseudomonadati</taxon>
        <taxon>Pseudomonadota</taxon>
        <taxon>Gammaproteobacteria</taxon>
        <taxon>Pseudomonadales</taxon>
        <taxon>Pseudomonadaceae</taxon>
        <taxon>Pseudomonas</taxon>
    </lineage>
</organism>
<evidence type="ECO:0000313" key="2">
    <source>
        <dbReference type="EMBL" id="RMQ20945.1"/>
    </source>
</evidence>
<feature type="transmembrane region" description="Helical" evidence="1">
    <location>
        <begin position="70"/>
        <end position="95"/>
    </location>
</feature>
<keyword evidence="1" id="KW-1133">Transmembrane helix</keyword>
<proteinExistence type="predicted"/>
<dbReference type="Proteomes" id="UP000269044">
    <property type="component" value="Unassembled WGS sequence"/>
</dbReference>
<reference evidence="2 3" key="1">
    <citation type="submission" date="2018-08" db="EMBL/GenBank/DDBJ databases">
        <title>Recombination of ecologically and evolutionarily significant loci maintains genetic cohesion in the Pseudomonas syringae species complex.</title>
        <authorList>
            <person name="Dillon M."/>
            <person name="Thakur S."/>
            <person name="Almeida R.N.D."/>
            <person name="Weir B.S."/>
            <person name="Guttman D.S."/>
        </authorList>
    </citation>
    <scope>NUCLEOTIDE SEQUENCE [LARGE SCALE GENOMIC DNA]</scope>
    <source>
        <strain evidence="2 3">ICMP 13052</strain>
    </source>
</reference>
<evidence type="ECO:0000256" key="1">
    <source>
        <dbReference type="SAM" id="Phobius"/>
    </source>
</evidence>
<feature type="transmembrane region" description="Helical" evidence="1">
    <location>
        <begin position="7"/>
        <end position="28"/>
    </location>
</feature>
<comment type="caution">
    <text evidence="2">The sequence shown here is derived from an EMBL/GenBank/DDBJ whole genome shotgun (WGS) entry which is preliminary data.</text>
</comment>
<sequence length="149" mass="16036">MKTIGGLILGWFAGMFVACASIMFVTLFDLGFEQIGFPRAVLSYYLISLGICVAMLVLSNAARKHLKFMMFFVIAVVMVMAIGLGQAGGGGFTAGSDLYHADKLISEMIVMMARAAMYVIPGAMAALYTILAYNGVRDEPKQDERTLAG</sequence>
<keyword evidence="1" id="KW-0812">Transmembrane</keyword>
<dbReference type="PROSITE" id="PS51257">
    <property type="entry name" value="PROKAR_LIPOPROTEIN"/>
    <property type="match status" value="1"/>
</dbReference>
<feature type="transmembrane region" description="Helical" evidence="1">
    <location>
        <begin position="115"/>
        <end position="136"/>
    </location>
</feature>
<dbReference type="AlphaFoldDB" id="A0A3M4JVT7"/>
<name>A0A3M4JVT7_9PSED</name>
<dbReference type="RefSeq" id="WP_054926096.1">
    <property type="nucleotide sequence ID" value="NZ_RBRA01000235.1"/>
</dbReference>